<evidence type="ECO:0000259" key="8">
    <source>
        <dbReference type="Pfam" id="PF05189"/>
    </source>
</evidence>
<proteinExistence type="inferred from homology"/>
<evidence type="ECO:0000256" key="3">
    <source>
        <dbReference type="ARBA" id="ARBA00022517"/>
    </source>
</evidence>
<keyword evidence="6" id="KW-1133">Transmembrane helix</keyword>
<dbReference type="InterPro" id="IPR013791">
    <property type="entry name" value="RNA3'-term_phos_cycl_insert"/>
</dbReference>
<comment type="caution">
    <text evidence="9">The sequence shown here is derived from an EMBL/GenBank/DDBJ whole genome shotgun (WGS) entry which is preliminary data.</text>
</comment>
<dbReference type="InterPro" id="IPR037136">
    <property type="entry name" value="RNA3'_phos_cyclase_dom_sf"/>
</dbReference>
<evidence type="ECO:0000256" key="6">
    <source>
        <dbReference type="SAM" id="Phobius"/>
    </source>
</evidence>
<dbReference type="InterPro" id="IPR000228">
    <property type="entry name" value="RNA3'_term_phos_cyc"/>
</dbReference>
<protein>
    <recommendedName>
        <fullName evidence="11">18S rRNA biogenesis protein RCL1</fullName>
    </recommendedName>
</protein>
<evidence type="ECO:0000256" key="1">
    <source>
        <dbReference type="ARBA" id="ARBA00004604"/>
    </source>
</evidence>
<gene>
    <name evidence="9" type="ORF">VMCG_06221</name>
</gene>
<organism evidence="9 10">
    <name type="scientific">Cytospora schulzeri</name>
    <dbReference type="NCBI Taxonomy" id="448051"/>
    <lineage>
        <taxon>Eukaryota</taxon>
        <taxon>Fungi</taxon>
        <taxon>Dikarya</taxon>
        <taxon>Ascomycota</taxon>
        <taxon>Pezizomycotina</taxon>
        <taxon>Sordariomycetes</taxon>
        <taxon>Sordariomycetidae</taxon>
        <taxon>Diaporthales</taxon>
        <taxon>Cytosporaceae</taxon>
        <taxon>Cytospora</taxon>
    </lineage>
</organism>
<evidence type="ECO:0008006" key="11">
    <source>
        <dbReference type="Google" id="ProtNLM"/>
    </source>
</evidence>
<evidence type="ECO:0000259" key="7">
    <source>
        <dbReference type="Pfam" id="PF01137"/>
    </source>
</evidence>
<keyword evidence="3" id="KW-0690">Ribosome biogenesis</keyword>
<dbReference type="Proteomes" id="UP000283895">
    <property type="component" value="Unassembled WGS sequence"/>
</dbReference>
<dbReference type="STRING" id="356882.A0A423W9D1"/>
<feature type="region of interest" description="Disordered" evidence="5">
    <location>
        <begin position="499"/>
        <end position="521"/>
    </location>
</feature>
<dbReference type="GO" id="GO:0000479">
    <property type="term" value="P:endonucleolytic cleavage of tricistronic rRNA transcript (SSU-rRNA, 5.8S rRNA, LSU-rRNA)"/>
    <property type="evidence" value="ECO:0007669"/>
    <property type="project" value="TreeGrafter"/>
</dbReference>
<dbReference type="CDD" id="cd00875">
    <property type="entry name" value="RNA_Cyclase_Class_I"/>
    <property type="match status" value="1"/>
</dbReference>
<keyword evidence="10" id="KW-1185">Reference proteome</keyword>
<accession>A0A423W9D1</accession>
<dbReference type="InterPro" id="IPR023797">
    <property type="entry name" value="RNA3'_phos_cyclase_dom"/>
</dbReference>
<feature type="transmembrane region" description="Helical" evidence="6">
    <location>
        <begin position="690"/>
        <end position="708"/>
    </location>
</feature>
<dbReference type="InterPro" id="IPR016443">
    <property type="entry name" value="RNA3'_term_phos_cyc_type_2"/>
</dbReference>
<dbReference type="SUPFAM" id="SSF55205">
    <property type="entry name" value="EPT/RTPC-like"/>
    <property type="match status" value="1"/>
</dbReference>
<dbReference type="PANTHER" id="PTHR11096">
    <property type="entry name" value="RNA 3' TERMINAL PHOSPHATE CYCLASE"/>
    <property type="match status" value="1"/>
</dbReference>
<comment type="subcellular location">
    <subcellularLocation>
        <location evidence="1">Nucleus</location>
        <location evidence="1">Nucleolus</location>
    </subcellularLocation>
</comment>
<dbReference type="NCBIfam" id="TIGR03400">
    <property type="entry name" value="18S_RNA_Rcl1p"/>
    <property type="match status" value="1"/>
</dbReference>
<dbReference type="GO" id="GO:0005730">
    <property type="term" value="C:nucleolus"/>
    <property type="evidence" value="ECO:0007669"/>
    <property type="project" value="UniProtKB-SubCell"/>
</dbReference>
<evidence type="ECO:0000313" key="9">
    <source>
        <dbReference type="EMBL" id="ROV99909.1"/>
    </source>
</evidence>
<dbReference type="AlphaFoldDB" id="A0A423W9D1"/>
<keyword evidence="6" id="KW-0472">Membrane</keyword>
<sequence length="711" mass="75982">MSTPNPEFLRFTGHKSFTHRLILSTLTGRPIHISGIRSSSPTAPGLAPHEISFLRLLEAVTNGSSMQISYTGTTITYQPGLITGTVAGSGATSDDVIEHTLPPNCTRGVTYFLLPLALLAPFSKSHMNVRFTGSGVITSATHHAGDMSVDSFRTALLPLYGLFGIPPARIELRVLQRSCPGPRGGGGGGIVELRFASQVRLPKTLHLNRTPGRIRRIRGVAYCTGVSASNNARMIHKAREVLNPLVSDIHIAAQYDPAPLVPDMNAPVKGSKKKLGIGFGLSLVAESSVPGVIYSADVVAPPEGGIVPEDLGMRCAYQLAEVIQQGGCASWTASKTVLTLMAMGSEDVGRLRLSKDTMGSEDVLQLARDLRKFGAASWGLRPVESDDSGDIIVSVKGSGVGNPRLALGSERSQGGRIPGQAQWIASGISSTGSFAAQCPHRAHDIQVGQSCPEAVKSATVASAAVPGTGTGTGRGTVLLGNPPAPTLRRVSSNSFRRSFSSQTEHMTHCSSSTTASSRSRPSLDVGAFCPMKSMMTPPWRYPRSVSVASEREKTRWESMHMALEPNMMVICGRAAGMSLRKSSGFGVRYMYWTRARMTRRAKEQLCFEPRGRASLCENKHVQATHEVSHELELLRDARLGAAHPGRRAPAAATIARPPSRCRPWALLLLLLSTWPLSSVRLDNIGVNVDVAVIIAVVVAVAVVVVIILRRI</sequence>
<keyword evidence="4" id="KW-0539">Nucleus</keyword>
<dbReference type="InterPro" id="IPR013792">
    <property type="entry name" value="RNA3'P_cycl/enolpyr_Trfase_a/b"/>
</dbReference>
<dbReference type="Gene3D" id="3.65.10.20">
    <property type="entry name" value="RNA 3'-terminal phosphate cyclase domain"/>
    <property type="match status" value="1"/>
</dbReference>
<dbReference type="InterPro" id="IPR036553">
    <property type="entry name" value="RPTC_insert"/>
</dbReference>
<dbReference type="PANTHER" id="PTHR11096:SF1">
    <property type="entry name" value="RNA 3'-TERMINAL PHOSPHATE CYCLASE-LIKE PROTEIN"/>
    <property type="match status" value="1"/>
</dbReference>
<reference evidence="9 10" key="1">
    <citation type="submission" date="2015-09" db="EMBL/GenBank/DDBJ databases">
        <title>Host preference determinants of Valsa canker pathogens revealed by comparative genomics.</title>
        <authorList>
            <person name="Yin Z."/>
            <person name="Huang L."/>
        </authorList>
    </citation>
    <scope>NUCLEOTIDE SEQUENCE [LARGE SCALE GENOMIC DNA]</scope>
    <source>
        <strain evidence="9 10">03-1</strain>
    </source>
</reference>
<keyword evidence="6" id="KW-0812">Transmembrane</keyword>
<dbReference type="Pfam" id="PF01137">
    <property type="entry name" value="RTC"/>
    <property type="match status" value="1"/>
</dbReference>
<dbReference type="GO" id="GO:0004521">
    <property type="term" value="F:RNA endonuclease activity"/>
    <property type="evidence" value="ECO:0007669"/>
    <property type="project" value="TreeGrafter"/>
</dbReference>
<evidence type="ECO:0000256" key="5">
    <source>
        <dbReference type="SAM" id="MobiDB-lite"/>
    </source>
</evidence>
<dbReference type="Gene3D" id="3.30.360.20">
    <property type="entry name" value="RNA 3'-terminal phosphate cyclase, insert domain"/>
    <property type="match status" value="1"/>
</dbReference>
<dbReference type="EMBL" id="LKEA01000022">
    <property type="protein sequence ID" value="ROV99909.1"/>
    <property type="molecule type" value="Genomic_DNA"/>
</dbReference>
<feature type="domain" description="RNA 3'-terminal phosphate cyclase" evidence="7">
    <location>
        <begin position="10"/>
        <end position="370"/>
    </location>
</feature>
<evidence type="ECO:0000256" key="2">
    <source>
        <dbReference type="ARBA" id="ARBA00007089"/>
    </source>
</evidence>
<comment type="similarity">
    <text evidence="2">Belongs to the RNA 3'-terminal cyclase family. Type 2 subfamily.</text>
</comment>
<feature type="compositionally biased region" description="Low complexity" evidence="5">
    <location>
        <begin position="510"/>
        <end position="521"/>
    </location>
</feature>
<evidence type="ECO:0000256" key="4">
    <source>
        <dbReference type="ARBA" id="ARBA00023242"/>
    </source>
</evidence>
<dbReference type="OrthoDB" id="1911237at2759"/>
<name>A0A423W9D1_9PEZI</name>
<dbReference type="Pfam" id="PF05189">
    <property type="entry name" value="RTC_insert"/>
    <property type="match status" value="1"/>
</dbReference>
<evidence type="ECO:0000313" key="10">
    <source>
        <dbReference type="Proteomes" id="UP000283895"/>
    </source>
</evidence>
<feature type="domain" description="RNA 3'-terminal phosphate cyclase insert" evidence="8">
    <location>
        <begin position="210"/>
        <end position="323"/>
    </location>
</feature>
<dbReference type="FunFam" id="3.30.360.20:FF:000004">
    <property type="entry name" value="18S rRNA biogenesis protein"/>
    <property type="match status" value="1"/>
</dbReference>